<dbReference type="PRINTS" id="PR00080">
    <property type="entry name" value="SDRFAMILY"/>
</dbReference>
<dbReference type="PRINTS" id="PR00081">
    <property type="entry name" value="GDHRDH"/>
</dbReference>
<evidence type="ECO:0000313" key="2">
    <source>
        <dbReference type="EMBL" id="OCX16399.1"/>
    </source>
</evidence>
<dbReference type="InterPro" id="IPR036291">
    <property type="entry name" value="NAD(P)-bd_dom_sf"/>
</dbReference>
<dbReference type="FunFam" id="3.40.50.720:FF:000084">
    <property type="entry name" value="Short-chain dehydrogenase reductase"/>
    <property type="match status" value="1"/>
</dbReference>
<dbReference type="EMBL" id="MDEO01000033">
    <property type="protein sequence ID" value="OCX16399.1"/>
    <property type="molecule type" value="Genomic_DNA"/>
</dbReference>
<dbReference type="STRING" id="1566387.QV13_16380"/>
<dbReference type="Gene3D" id="3.40.50.720">
    <property type="entry name" value="NAD(P)-binding Rossmann-like Domain"/>
    <property type="match status" value="1"/>
</dbReference>
<dbReference type="SUPFAM" id="SSF51735">
    <property type="entry name" value="NAD(P)-binding Rossmann-fold domains"/>
    <property type="match status" value="1"/>
</dbReference>
<dbReference type="CDD" id="cd05233">
    <property type="entry name" value="SDR_c"/>
    <property type="match status" value="1"/>
</dbReference>
<protein>
    <submittedName>
        <fullName evidence="2">Short-chain dehydrogenase</fullName>
    </submittedName>
</protein>
<dbReference type="Pfam" id="PF13561">
    <property type="entry name" value="adh_short_C2"/>
    <property type="match status" value="1"/>
</dbReference>
<dbReference type="InterPro" id="IPR002347">
    <property type="entry name" value="SDR_fam"/>
</dbReference>
<comment type="similarity">
    <text evidence="1">Belongs to the short-chain dehydrogenases/reductases (SDR) family.</text>
</comment>
<evidence type="ECO:0000313" key="3">
    <source>
        <dbReference type="Proteomes" id="UP000094412"/>
    </source>
</evidence>
<comment type="caution">
    <text evidence="2">The sequence shown here is derived from an EMBL/GenBank/DDBJ whole genome shotgun (WGS) entry which is preliminary data.</text>
</comment>
<dbReference type="Proteomes" id="UP000094412">
    <property type="component" value="Unassembled WGS sequence"/>
</dbReference>
<gene>
    <name evidence="2" type="ORF">QV13_16380</name>
</gene>
<dbReference type="RefSeq" id="WP_024924604.1">
    <property type="nucleotide sequence ID" value="NZ_MDEO01000033.1"/>
</dbReference>
<dbReference type="PANTHER" id="PTHR42760">
    <property type="entry name" value="SHORT-CHAIN DEHYDROGENASES/REDUCTASES FAMILY MEMBER"/>
    <property type="match status" value="1"/>
</dbReference>
<name>A0A1C2DNS1_9HYPH</name>
<evidence type="ECO:0000256" key="1">
    <source>
        <dbReference type="ARBA" id="ARBA00006484"/>
    </source>
</evidence>
<reference evidence="2 3" key="1">
    <citation type="submission" date="2016-08" db="EMBL/GenBank/DDBJ databases">
        <title>Whole genome sequence of Mesorhizobium sp. strain UASWS1009 isolated from industrial sewage.</title>
        <authorList>
            <person name="Crovadore J."/>
            <person name="Calmin G."/>
            <person name="Chablais R."/>
            <person name="Cochard B."/>
            <person name="Lefort F."/>
        </authorList>
    </citation>
    <scope>NUCLEOTIDE SEQUENCE [LARGE SCALE GENOMIC DNA]</scope>
    <source>
        <strain evidence="2 3">UASWS1009</strain>
    </source>
</reference>
<sequence length="252" mass="26635">MIEFDFTGRHAVVAGAGGGMGEAIALALLESGAAVTAIDVKERPASLSGHGDRLTYAQGNLTDEAFVRDAIGSAGKARGGVDYLANVAGVLWFGRDRSVLDMDLDVWDQVFDINLKSFAHTARAAVPLMRSTGRGGAMVHFSTIQWYRGDPAPQDAYQASKAGVCALSKSLAMQLAAERIRSNAICPGMALTPLQARWDTEEKRQAVANYAPLGRIGTPQDMASAALFLLSDAASYITGIELAVDGGLLMRM</sequence>
<keyword evidence="3" id="KW-1185">Reference proteome</keyword>
<accession>A0A1C2DNS1</accession>
<organism evidence="2 3">
    <name type="scientific">Mesorhizobium hungaricum</name>
    <dbReference type="NCBI Taxonomy" id="1566387"/>
    <lineage>
        <taxon>Bacteria</taxon>
        <taxon>Pseudomonadati</taxon>
        <taxon>Pseudomonadota</taxon>
        <taxon>Alphaproteobacteria</taxon>
        <taxon>Hyphomicrobiales</taxon>
        <taxon>Phyllobacteriaceae</taxon>
        <taxon>Mesorhizobium</taxon>
    </lineage>
</organism>
<dbReference type="GO" id="GO:0016616">
    <property type="term" value="F:oxidoreductase activity, acting on the CH-OH group of donors, NAD or NADP as acceptor"/>
    <property type="evidence" value="ECO:0007669"/>
    <property type="project" value="TreeGrafter"/>
</dbReference>
<proteinExistence type="inferred from homology"/>
<dbReference type="OrthoDB" id="286404at2"/>
<dbReference type="AlphaFoldDB" id="A0A1C2DNS1"/>